<dbReference type="PANTHER" id="PTHR23502:SF68">
    <property type="entry name" value="MULTIDRUG TRANSPORTER, PUTATIVE (AFU_ORTHOLOGUE AFUA_3G01120)-RELATED"/>
    <property type="match status" value="1"/>
</dbReference>
<evidence type="ECO:0000313" key="10">
    <source>
        <dbReference type="Proteomes" id="UP000266188"/>
    </source>
</evidence>
<evidence type="ECO:0000256" key="6">
    <source>
        <dbReference type="SAM" id="MobiDB-lite"/>
    </source>
</evidence>
<dbReference type="Pfam" id="PF07690">
    <property type="entry name" value="MFS_1"/>
    <property type="match status" value="1"/>
</dbReference>
<dbReference type="GO" id="GO:0022857">
    <property type="term" value="F:transmembrane transporter activity"/>
    <property type="evidence" value="ECO:0007669"/>
    <property type="project" value="InterPro"/>
</dbReference>
<dbReference type="OrthoDB" id="5296287at2759"/>
<evidence type="ECO:0000256" key="2">
    <source>
        <dbReference type="ARBA" id="ARBA00008335"/>
    </source>
</evidence>
<protein>
    <submittedName>
        <fullName evidence="9">Resistance protein</fullName>
    </submittedName>
</protein>
<organism evidence="9 10">
    <name type="scientific">Aspergillus sclerotialis</name>
    <dbReference type="NCBI Taxonomy" id="2070753"/>
    <lineage>
        <taxon>Eukaryota</taxon>
        <taxon>Fungi</taxon>
        <taxon>Dikarya</taxon>
        <taxon>Ascomycota</taxon>
        <taxon>Pezizomycotina</taxon>
        <taxon>Eurotiomycetes</taxon>
        <taxon>Eurotiomycetidae</taxon>
        <taxon>Eurotiales</taxon>
        <taxon>Aspergillaceae</taxon>
        <taxon>Aspergillus</taxon>
        <taxon>Aspergillus subgen. Polypaecilum</taxon>
    </lineage>
</organism>
<reference evidence="10" key="1">
    <citation type="submission" date="2017-02" db="EMBL/GenBank/DDBJ databases">
        <authorList>
            <person name="Tafer H."/>
            <person name="Lopandic K."/>
        </authorList>
    </citation>
    <scope>NUCLEOTIDE SEQUENCE [LARGE SCALE GENOMIC DNA]</scope>
    <source>
        <strain evidence="10">CBS 366.77</strain>
    </source>
</reference>
<dbReference type="AlphaFoldDB" id="A0A3A2ZBS8"/>
<feature type="domain" description="Major facilitator superfamily (MFS) profile" evidence="8">
    <location>
        <begin position="55"/>
        <end position="219"/>
    </location>
</feature>
<keyword evidence="10" id="KW-1185">Reference proteome</keyword>
<dbReference type="InterPro" id="IPR036259">
    <property type="entry name" value="MFS_trans_sf"/>
</dbReference>
<feature type="transmembrane region" description="Helical" evidence="7">
    <location>
        <begin position="147"/>
        <end position="169"/>
    </location>
</feature>
<feature type="compositionally biased region" description="Basic and acidic residues" evidence="6">
    <location>
        <begin position="1"/>
        <end position="18"/>
    </location>
</feature>
<proteinExistence type="inferred from homology"/>
<gene>
    <name evidence="9" type="ORF">PHISCL_07056</name>
</gene>
<evidence type="ECO:0000313" key="9">
    <source>
        <dbReference type="EMBL" id="RJE20619.1"/>
    </source>
</evidence>
<dbReference type="InterPro" id="IPR011701">
    <property type="entry name" value="MFS"/>
</dbReference>
<dbReference type="PANTHER" id="PTHR23502">
    <property type="entry name" value="MAJOR FACILITATOR SUPERFAMILY"/>
    <property type="match status" value="1"/>
</dbReference>
<keyword evidence="5 7" id="KW-0472">Membrane</keyword>
<comment type="similarity">
    <text evidence="2">Belongs to the major facilitator superfamily.</text>
</comment>
<feature type="transmembrane region" description="Helical" evidence="7">
    <location>
        <begin position="53"/>
        <end position="74"/>
    </location>
</feature>
<dbReference type="GO" id="GO:0016020">
    <property type="term" value="C:membrane"/>
    <property type="evidence" value="ECO:0007669"/>
    <property type="project" value="UniProtKB-SubCell"/>
</dbReference>
<evidence type="ECO:0000256" key="7">
    <source>
        <dbReference type="SAM" id="Phobius"/>
    </source>
</evidence>
<feature type="transmembrane region" description="Helical" evidence="7">
    <location>
        <begin position="94"/>
        <end position="113"/>
    </location>
</feature>
<dbReference type="Proteomes" id="UP000266188">
    <property type="component" value="Unassembled WGS sequence"/>
</dbReference>
<dbReference type="Gene3D" id="1.20.1720.10">
    <property type="entry name" value="Multidrug resistance protein D"/>
    <property type="match status" value="1"/>
</dbReference>
<keyword evidence="3 7" id="KW-0812">Transmembrane</keyword>
<comment type="caution">
    <text evidence="9">The sequence shown here is derived from an EMBL/GenBank/DDBJ whole genome shotgun (WGS) entry which is preliminary data.</text>
</comment>
<keyword evidence="4 7" id="KW-1133">Transmembrane helix</keyword>
<dbReference type="STRING" id="2070753.A0A3A2ZBS8"/>
<feature type="region of interest" description="Disordered" evidence="6">
    <location>
        <begin position="1"/>
        <end position="46"/>
    </location>
</feature>
<name>A0A3A2ZBS8_9EURO</name>
<evidence type="ECO:0000256" key="3">
    <source>
        <dbReference type="ARBA" id="ARBA00022692"/>
    </source>
</evidence>
<dbReference type="SUPFAM" id="SSF103473">
    <property type="entry name" value="MFS general substrate transporter"/>
    <property type="match status" value="1"/>
</dbReference>
<dbReference type="PROSITE" id="PS50850">
    <property type="entry name" value="MFS"/>
    <property type="match status" value="1"/>
</dbReference>
<feature type="transmembrane region" description="Helical" evidence="7">
    <location>
        <begin position="125"/>
        <end position="141"/>
    </location>
</feature>
<evidence type="ECO:0000256" key="5">
    <source>
        <dbReference type="ARBA" id="ARBA00023136"/>
    </source>
</evidence>
<accession>A0A3A2ZBS8</accession>
<sequence>MFEDKEKGTFVESDKEAASADEPPLTPDGTGVVDWDGPNDPNNPMNWPSSRKWTIISLISFNTFNAAMASTLFAPSVSQVIDEFNTKNSALSSLVVSVYIIGFAVGPLVFAPLSELYGRLPITNAANVLFLISSIICAVSVNMPMLIVFRLVMGIAGCVPMTLGGAFIADLMSAKERGSAMTWWTVGPLMGPVLSSGDTWPWESDGDGHSGLKRSSVEQ</sequence>
<dbReference type="EMBL" id="MVGC01000291">
    <property type="protein sequence ID" value="RJE20619.1"/>
    <property type="molecule type" value="Genomic_DNA"/>
</dbReference>
<evidence type="ECO:0000256" key="1">
    <source>
        <dbReference type="ARBA" id="ARBA00004141"/>
    </source>
</evidence>
<evidence type="ECO:0000259" key="8">
    <source>
        <dbReference type="PROSITE" id="PS50850"/>
    </source>
</evidence>
<evidence type="ECO:0000256" key="4">
    <source>
        <dbReference type="ARBA" id="ARBA00022989"/>
    </source>
</evidence>
<dbReference type="InterPro" id="IPR020846">
    <property type="entry name" value="MFS_dom"/>
</dbReference>
<comment type="subcellular location">
    <subcellularLocation>
        <location evidence="1">Membrane</location>
        <topology evidence="1">Multi-pass membrane protein</topology>
    </subcellularLocation>
</comment>